<dbReference type="Pfam" id="PF05954">
    <property type="entry name" value="Phage_GPD"/>
    <property type="match status" value="1"/>
</dbReference>
<comment type="similarity">
    <text evidence="1">Belongs to the VgrG protein family.</text>
</comment>
<feature type="domain" description="DUF2345" evidence="4">
    <location>
        <begin position="687"/>
        <end position="832"/>
    </location>
</feature>
<evidence type="ECO:0000256" key="2">
    <source>
        <dbReference type="SAM" id="MobiDB-lite"/>
    </source>
</evidence>
<name>A0A2G8TI62_9BURK</name>
<evidence type="ECO:0000259" key="3">
    <source>
        <dbReference type="Pfam" id="PF04717"/>
    </source>
</evidence>
<dbReference type="Gene3D" id="3.55.50.10">
    <property type="entry name" value="Baseplate protein-like domains"/>
    <property type="match status" value="1"/>
</dbReference>
<dbReference type="InterPro" id="IPR037026">
    <property type="entry name" value="Vgr_OB-fold_dom_sf"/>
</dbReference>
<evidence type="ECO:0000256" key="1">
    <source>
        <dbReference type="ARBA" id="ARBA00005558"/>
    </source>
</evidence>
<keyword evidence="7" id="KW-1185">Reference proteome</keyword>
<dbReference type="Gene3D" id="2.30.110.50">
    <property type="match status" value="1"/>
</dbReference>
<comment type="caution">
    <text evidence="6">The sequence shown here is derived from an EMBL/GenBank/DDBJ whole genome shotgun (WGS) entry which is preliminary data.</text>
</comment>
<dbReference type="NCBIfam" id="TIGR01646">
    <property type="entry name" value="vgr_GE"/>
    <property type="match status" value="1"/>
</dbReference>
<dbReference type="Pfam" id="PF10106">
    <property type="entry name" value="DUF2345"/>
    <property type="match status" value="1"/>
</dbReference>
<dbReference type="AlphaFoldDB" id="A0A2G8TI62"/>
<accession>A0A2G8TI62</accession>
<dbReference type="EMBL" id="PDOC01000003">
    <property type="protein sequence ID" value="PIL45731.1"/>
    <property type="molecule type" value="Genomic_DNA"/>
</dbReference>
<protein>
    <submittedName>
        <fullName evidence="6">Type VI secretion system tip protein VgrG</fullName>
    </submittedName>
</protein>
<dbReference type="InterPro" id="IPR017847">
    <property type="entry name" value="T6SS_RhsGE_Vgr_subset"/>
</dbReference>
<dbReference type="OrthoDB" id="1907165at2"/>
<feature type="domain" description="Gp5/Type VI secretion system Vgr protein OB-fold" evidence="3">
    <location>
        <begin position="453"/>
        <end position="500"/>
    </location>
</feature>
<dbReference type="SUPFAM" id="SSF69349">
    <property type="entry name" value="Phage fibre proteins"/>
    <property type="match status" value="1"/>
</dbReference>
<dbReference type="Pfam" id="PF04717">
    <property type="entry name" value="Phage_base_V"/>
    <property type="match status" value="1"/>
</dbReference>
<evidence type="ECO:0000259" key="5">
    <source>
        <dbReference type="Pfam" id="PF13296"/>
    </source>
</evidence>
<proteinExistence type="inferred from homology"/>
<organism evidence="6 7">
    <name type="scientific">Massilia eurypsychrophila</name>
    <dbReference type="NCBI Taxonomy" id="1485217"/>
    <lineage>
        <taxon>Bacteria</taxon>
        <taxon>Pseudomonadati</taxon>
        <taxon>Pseudomonadota</taxon>
        <taxon>Betaproteobacteria</taxon>
        <taxon>Burkholderiales</taxon>
        <taxon>Oxalobacteraceae</taxon>
        <taxon>Telluria group</taxon>
        <taxon>Massilia</taxon>
    </lineage>
</organism>
<dbReference type="SUPFAM" id="SSF69255">
    <property type="entry name" value="gp5 N-terminal domain-like"/>
    <property type="match status" value="1"/>
</dbReference>
<dbReference type="Gene3D" id="2.40.50.230">
    <property type="entry name" value="Gp5 N-terminal domain"/>
    <property type="match status" value="1"/>
</dbReference>
<dbReference type="InterPro" id="IPR018769">
    <property type="entry name" value="VgrG2_DUF2345"/>
</dbReference>
<evidence type="ECO:0000313" key="7">
    <source>
        <dbReference type="Proteomes" id="UP000230390"/>
    </source>
</evidence>
<dbReference type="Pfam" id="PF13296">
    <property type="entry name" value="T6SS_Vgr"/>
    <property type="match status" value="1"/>
</dbReference>
<sequence length="928" mass="99459">MSAPLISALGFFGTGLSQNARLITLATAQDSTLPESLMAERFTGREAVNELFCFDLDALSVSTDLELEQFLGEEITIKLLQADGSRRAWHGICTDAGWVGADGGVARYRLRLEPALHLLRERSDNYIFQDKNVQEIAIELLADYPQVRLECDIGQQLAPRPICTQYRETDFDFLRRVLASEGLSWRFEHEQSDTSSTSQAKHKFVIFDSKAVVPDVPGDPDLRFHGVRATDTQDAIDQFAAVRRIASNSVTSSSWHPDELIAHAAERASSLDADELPVLAMHDGSGERRHADGMAAQAHSELVLRSHELDNKQFEGAGAVRQMAAGHAFQLTQHERYGDERYTVLWVVHEARNNFDPALARATQHQLENGIYRNSFGCVREAAAIVPAAIRARRSIAMGSQTALVVGLPGAVATTGRDHQVKIQFAWQRGTSPNAGGAAHNTDPSGNAPGNDASGAWVRVAEALAGPNWGTQFTPRIGIEVLVDFVEGDVDRPLIVSQLYTGNDEPPYSAGVDASANHAGVLSGIHTSNFDGGGYNQWQIDDTQSQLRTRLASSTAATQLNLGYLVQQPAGSAQRGNYRGSGFELRTDAWGVLRGGEGVLISTAARSGNGGGAGSTQLDAAEAVSAMKGASELSKALADAAVQQNALTSKDGLEAQKKFIDLLDPQQKGKHDGAFKAKPGSRDLDSSKPVEKFGAPLILMDSASTINWATPASTVLYAGQHVHWTTQSDTQYTAGHTVASVAGGATSFFTHSGGIQAFAGNGALSLQSHTDQLEILADKAITVISVNDSIEIRAKEKIVIQAGQSAITLEGGSITFACPGNFTVKGGEHLFDRGGRKGANLANLPSEKQTESHWIALHYLDPETGEGVGGADYEIHMEKGGVLTGTLDSSGKARHDNVLNKPVKKILYKPRKPVKEDPASALEKIANT</sequence>
<dbReference type="InterPro" id="IPR006531">
    <property type="entry name" value="Gp5/Vgr_OB"/>
</dbReference>
<dbReference type="NCBIfam" id="TIGR03361">
    <property type="entry name" value="VI_Rhs_Vgr"/>
    <property type="match status" value="1"/>
</dbReference>
<evidence type="ECO:0000313" key="6">
    <source>
        <dbReference type="EMBL" id="PIL45731.1"/>
    </source>
</evidence>
<dbReference type="InterPro" id="IPR028244">
    <property type="entry name" value="T6SS_Rhs_Vgr_dom"/>
</dbReference>
<reference evidence="6 7" key="1">
    <citation type="submission" date="2017-10" db="EMBL/GenBank/DDBJ databases">
        <title>Massilia psychrophilum sp. nov., a novel purple-pigmented bacterium isolated from Tianshan glacier, Xinjiang Municipality, China.</title>
        <authorList>
            <person name="Wang H."/>
        </authorList>
    </citation>
    <scope>NUCLEOTIDE SEQUENCE [LARGE SCALE GENOMIC DNA]</scope>
    <source>
        <strain evidence="6 7">JCM 30074</strain>
    </source>
</reference>
<feature type="region of interest" description="Disordered" evidence="2">
    <location>
        <begin position="432"/>
        <end position="453"/>
    </location>
</feature>
<dbReference type="Gene3D" id="4.10.220.110">
    <property type="match status" value="1"/>
</dbReference>
<gene>
    <name evidence="6" type="ORF">CR105_06570</name>
</gene>
<feature type="domain" description="Putative type VI secretion system Rhs element associated Vgr" evidence="5">
    <location>
        <begin position="529"/>
        <end position="641"/>
    </location>
</feature>
<evidence type="ECO:0000259" key="4">
    <source>
        <dbReference type="Pfam" id="PF10106"/>
    </source>
</evidence>
<dbReference type="Proteomes" id="UP000230390">
    <property type="component" value="Unassembled WGS sequence"/>
</dbReference>
<dbReference type="RefSeq" id="WP_099787642.1">
    <property type="nucleotide sequence ID" value="NZ_JBHLYV010000029.1"/>
</dbReference>
<dbReference type="SUPFAM" id="SSF69279">
    <property type="entry name" value="Phage tail proteins"/>
    <property type="match status" value="2"/>
</dbReference>
<dbReference type="InterPro" id="IPR006533">
    <property type="entry name" value="T6SS_Vgr_RhsGE"/>
</dbReference>